<sequence>MNNDRKSILDKINKLLALSASPNANEAKRAAEQASNLIRKYNVEATELERGSIVEYSLPTGKKDLRYWQRFLISAIAESNFCQIILHRSYLGAFFIILGRDVNVKATQLMFEYLSEVAFRLTPKQNQTNFLEGFSYGIATRLHEVSENWGIGEKRSLVRIKNEDQIAIEKFQEENYKNLEKSNNKYFDSQNNAFQSGFDSSLNVSLSRQVNDPVKLLV</sequence>
<evidence type="ECO:0000256" key="1">
    <source>
        <dbReference type="SAM" id="Coils"/>
    </source>
</evidence>
<dbReference type="EMBL" id="AKWN02000221">
    <property type="protein sequence ID" value="EMP07611.1"/>
    <property type="molecule type" value="Genomic_DNA"/>
</dbReference>
<name>M6ZNF6_LEPIR</name>
<reference evidence="4 5" key="1">
    <citation type="submission" date="2013-01" db="EMBL/GenBank/DDBJ databases">
        <authorList>
            <person name="Harkins D.M."/>
            <person name="Durkin A.S."/>
            <person name="Brinkac L.M."/>
            <person name="Haft D.H."/>
            <person name="Selengut J.D."/>
            <person name="Sanka R."/>
            <person name="DePew J."/>
            <person name="Purushe J."/>
            <person name="Picardeau M."/>
            <person name="Werts C."/>
            <person name="Goarant C."/>
            <person name="Vinetz J.M."/>
            <person name="Sutton G.G."/>
            <person name="Nierman W.C."/>
            <person name="Fouts D.E."/>
        </authorList>
    </citation>
    <scope>NUCLEOTIDE SEQUENCE [LARGE SCALE GENOMIC DNA]</scope>
    <source>
        <strain evidence="4 5">200701872</strain>
    </source>
</reference>
<evidence type="ECO:0000259" key="2">
    <source>
        <dbReference type="Pfam" id="PF10979"/>
    </source>
</evidence>
<comment type="caution">
    <text evidence="4">The sequence shown here is derived from an EMBL/GenBank/DDBJ whole genome shotgun (WGS) entry which is preliminary data.</text>
</comment>
<dbReference type="BioCyc" id="LINT1193029:G11R4-3176-MONOMER"/>
<dbReference type="AlphaFoldDB" id="M6ZNF6"/>
<dbReference type="InterPro" id="IPR024498">
    <property type="entry name" value="DUF2786"/>
</dbReference>
<dbReference type="InterPro" id="IPR055592">
    <property type="entry name" value="DUF7168"/>
</dbReference>
<dbReference type="Pfam" id="PF23771">
    <property type="entry name" value="DUF7168"/>
    <property type="match status" value="1"/>
</dbReference>
<organism evidence="4 5">
    <name type="scientific">Leptospira interrogans serovar Pyrogenes str. 200701872</name>
    <dbReference type="NCBI Taxonomy" id="1193029"/>
    <lineage>
        <taxon>Bacteria</taxon>
        <taxon>Pseudomonadati</taxon>
        <taxon>Spirochaetota</taxon>
        <taxon>Spirochaetia</taxon>
        <taxon>Leptospirales</taxon>
        <taxon>Leptospiraceae</taxon>
        <taxon>Leptospira</taxon>
    </lineage>
</organism>
<gene>
    <name evidence="4" type="ORF">LEP1GSC124_4148</name>
</gene>
<dbReference type="Proteomes" id="UP000012117">
    <property type="component" value="Unassembled WGS sequence"/>
</dbReference>
<keyword evidence="1" id="KW-0175">Coiled coil</keyword>
<proteinExistence type="predicted"/>
<feature type="coiled-coil region" evidence="1">
    <location>
        <begin position="24"/>
        <end position="51"/>
    </location>
</feature>
<accession>M6ZNF6</accession>
<feature type="domain" description="DUF7168" evidence="3">
    <location>
        <begin position="48"/>
        <end position="148"/>
    </location>
</feature>
<protein>
    <submittedName>
        <fullName evidence="4">PF10979 family protein</fullName>
    </submittedName>
</protein>
<evidence type="ECO:0000313" key="5">
    <source>
        <dbReference type="Proteomes" id="UP000012117"/>
    </source>
</evidence>
<dbReference type="Pfam" id="PF10979">
    <property type="entry name" value="DUF2786"/>
    <property type="match status" value="1"/>
</dbReference>
<evidence type="ECO:0000259" key="3">
    <source>
        <dbReference type="Pfam" id="PF23771"/>
    </source>
</evidence>
<evidence type="ECO:0000313" key="4">
    <source>
        <dbReference type="EMBL" id="EMP07611.1"/>
    </source>
</evidence>
<feature type="domain" description="DUF2786" evidence="2">
    <location>
        <begin position="8"/>
        <end position="44"/>
    </location>
</feature>